<name>A0AAE6YBP5_STRAT</name>
<keyword evidence="5" id="KW-1185">Reference proteome</keyword>
<dbReference type="Gene3D" id="3.20.20.30">
    <property type="entry name" value="Luciferase-like domain"/>
    <property type="match status" value="1"/>
</dbReference>
<dbReference type="SUPFAM" id="SSF51679">
    <property type="entry name" value="Bacterial luciferase-like"/>
    <property type="match status" value="1"/>
</dbReference>
<accession>A0AAE6YBP5</accession>
<evidence type="ECO:0000259" key="2">
    <source>
        <dbReference type="Pfam" id="PF00296"/>
    </source>
</evidence>
<gene>
    <name evidence="3" type="ORF">AFM16_28780</name>
    <name evidence="4" type="ORF">HCX60_29315</name>
</gene>
<evidence type="ECO:0000313" key="6">
    <source>
        <dbReference type="Proteomes" id="UP000502504"/>
    </source>
</evidence>
<feature type="domain" description="Luciferase-like" evidence="2">
    <location>
        <begin position="11"/>
        <end position="158"/>
    </location>
</feature>
<sequence length="191" mass="20383">MLAHRVTRPGQTTPALPHPGVETGLGVLRPTLARAAGQVADAAISWMTPHGYVQDTLLPAMAEGAAEAGRPVPRLVTVVHAAVNRPHRSPYRLAYTAARAHLAGPHYSDMLRRAGLRVHHSHPTIGARALVDAGVFLYGTAQEIAAGLAEYDRAGVDEVVVNVAGVYSDHGREDAVRDLQDILTAYREAEN</sequence>
<dbReference type="EMBL" id="LHQL01000014">
    <property type="protein sequence ID" value="OOQ46810.1"/>
    <property type="molecule type" value="Genomic_DNA"/>
</dbReference>
<dbReference type="InterPro" id="IPR011251">
    <property type="entry name" value="Luciferase-like_dom"/>
</dbReference>
<evidence type="ECO:0000256" key="1">
    <source>
        <dbReference type="SAM" id="MobiDB-lite"/>
    </source>
</evidence>
<dbReference type="RefSeq" id="WP_078635209.1">
    <property type="nucleotide sequence ID" value="NZ_CM007717.1"/>
</dbReference>
<organism evidence="4 6">
    <name type="scientific">Streptomyces antibioticus</name>
    <dbReference type="NCBI Taxonomy" id="1890"/>
    <lineage>
        <taxon>Bacteria</taxon>
        <taxon>Bacillati</taxon>
        <taxon>Actinomycetota</taxon>
        <taxon>Actinomycetes</taxon>
        <taxon>Kitasatosporales</taxon>
        <taxon>Streptomycetaceae</taxon>
        <taxon>Streptomyces</taxon>
    </lineage>
</organism>
<dbReference type="GO" id="GO:0016705">
    <property type="term" value="F:oxidoreductase activity, acting on paired donors, with incorporation or reduction of molecular oxygen"/>
    <property type="evidence" value="ECO:0007669"/>
    <property type="project" value="InterPro"/>
</dbReference>
<proteinExistence type="predicted"/>
<evidence type="ECO:0000313" key="5">
    <source>
        <dbReference type="Proteomes" id="UP000190306"/>
    </source>
</evidence>
<protein>
    <submittedName>
        <fullName evidence="4">LLM class flavin-dependent oxidoreductase</fullName>
    </submittedName>
</protein>
<dbReference type="EMBL" id="CP050692">
    <property type="protein sequence ID" value="QIT47115.1"/>
    <property type="molecule type" value="Genomic_DNA"/>
</dbReference>
<reference evidence="3 5" key="1">
    <citation type="submission" date="2015-07" db="EMBL/GenBank/DDBJ databases">
        <title>Draft Genome Sequence of Streptomyces antibioticus, IMRU 3720 reveals insights in the evolution of actinomycin biosynthetic gene clusters in Streptomyces.</title>
        <authorList>
            <person name="Crnovcic I."/>
            <person name="Ruckert C."/>
            <person name="Kalinowksi J."/>
            <person name="Keller U."/>
        </authorList>
    </citation>
    <scope>NUCLEOTIDE SEQUENCE [LARGE SCALE GENOMIC DNA]</scope>
    <source>
        <strain evidence="3 5">DSM 41481</strain>
    </source>
</reference>
<dbReference type="AlphaFoldDB" id="A0AAE6YBP5"/>
<dbReference type="Proteomes" id="UP000502504">
    <property type="component" value="Chromosome"/>
</dbReference>
<dbReference type="Pfam" id="PF00296">
    <property type="entry name" value="Bac_luciferase"/>
    <property type="match status" value="1"/>
</dbReference>
<reference evidence="4 6" key="2">
    <citation type="submission" date="2020-03" db="EMBL/GenBank/DDBJ databases">
        <title>Is there a link between lipid content and antibiotic production in Streptomyces?</title>
        <authorList>
            <person name="David M."/>
            <person name="Lejeune C."/>
            <person name="Abreu S."/>
            <person name="Thibessard A."/>
            <person name="Leblond P."/>
            <person name="Chaminade P."/>
            <person name="Virolle M.-J."/>
        </authorList>
    </citation>
    <scope>NUCLEOTIDE SEQUENCE [LARGE SCALE GENOMIC DNA]</scope>
    <source>
        <strain evidence="4 6">DSM 41481</strain>
    </source>
</reference>
<evidence type="ECO:0000313" key="4">
    <source>
        <dbReference type="EMBL" id="QIT47115.1"/>
    </source>
</evidence>
<dbReference type="InterPro" id="IPR036661">
    <property type="entry name" value="Luciferase-like_sf"/>
</dbReference>
<evidence type="ECO:0000313" key="3">
    <source>
        <dbReference type="EMBL" id="OOQ46810.1"/>
    </source>
</evidence>
<dbReference type="Proteomes" id="UP000190306">
    <property type="component" value="Chromosome"/>
</dbReference>
<feature type="region of interest" description="Disordered" evidence="1">
    <location>
        <begin position="1"/>
        <end position="22"/>
    </location>
</feature>